<comment type="caution">
    <text evidence="10">The sequence shown here is derived from an EMBL/GenBank/DDBJ whole genome shotgun (WGS) entry which is preliminary data.</text>
</comment>
<evidence type="ECO:0000313" key="10">
    <source>
        <dbReference type="EMBL" id="MBB6097858.1"/>
    </source>
</evidence>
<evidence type="ECO:0000256" key="1">
    <source>
        <dbReference type="ARBA" id="ARBA00022553"/>
    </source>
</evidence>
<dbReference type="SMART" id="SM00862">
    <property type="entry name" value="Trans_reg_C"/>
    <property type="match status" value="1"/>
</dbReference>
<accession>A0A841I0R5</accession>
<keyword evidence="4 7" id="KW-0238">DNA-binding</keyword>
<dbReference type="SUPFAM" id="SSF52172">
    <property type="entry name" value="CheY-like"/>
    <property type="match status" value="1"/>
</dbReference>
<dbReference type="GO" id="GO:0000156">
    <property type="term" value="F:phosphorelay response regulator activity"/>
    <property type="evidence" value="ECO:0007669"/>
    <property type="project" value="TreeGrafter"/>
</dbReference>
<evidence type="ECO:0000256" key="6">
    <source>
        <dbReference type="PROSITE-ProRule" id="PRU00169"/>
    </source>
</evidence>
<dbReference type="Pfam" id="PF00486">
    <property type="entry name" value="Trans_reg_C"/>
    <property type="match status" value="1"/>
</dbReference>
<name>A0A841I0R5_9DEIO</name>
<evidence type="ECO:0000256" key="7">
    <source>
        <dbReference type="PROSITE-ProRule" id="PRU01091"/>
    </source>
</evidence>
<dbReference type="InterPro" id="IPR001867">
    <property type="entry name" value="OmpR/PhoB-type_DNA-bd"/>
</dbReference>
<protein>
    <submittedName>
        <fullName evidence="10">DNA-binding response OmpR family regulator</fullName>
    </submittedName>
</protein>
<dbReference type="Pfam" id="PF00072">
    <property type="entry name" value="Response_reg"/>
    <property type="match status" value="1"/>
</dbReference>
<reference evidence="10 11" key="1">
    <citation type="submission" date="2020-08" db="EMBL/GenBank/DDBJ databases">
        <title>Genomic Encyclopedia of Type Strains, Phase IV (KMG-IV): sequencing the most valuable type-strain genomes for metagenomic binning, comparative biology and taxonomic classification.</title>
        <authorList>
            <person name="Goeker M."/>
        </authorList>
    </citation>
    <scope>NUCLEOTIDE SEQUENCE [LARGE SCALE GENOMIC DNA]</scope>
    <source>
        <strain evidence="10 11">DSM 21458</strain>
    </source>
</reference>
<dbReference type="Proteomes" id="UP000569951">
    <property type="component" value="Unassembled WGS sequence"/>
</dbReference>
<sequence>MNILIIEDDAPHRQLLKLFLEQQGHTVREADSGNTGLERLDACDLVLLDVQLPDTDGFSLLAQLRQQRSELPALFISNVSDPEIRIRALELGADDYLIKPLDLRELSARIQSVMRRYGFKQEIRHGPLVIRPLTHEVWYGKTPVDLLNQEFALLVTLARHPERVWTRQELLERAWGTDYMGTERTVDVRVSNLRKKLQLAGSATDYIRSIRGVGYCFRAQSV</sequence>
<dbReference type="SMART" id="SM00448">
    <property type="entry name" value="REC"/>
    <property type="match status" value="1"/>
</dbReference>
<evidence type="ECO:0000256" key="4">
    <source>
        <dbReference type="ARBA" id="ARBA00023125"/>
    </source>
</evidence>
<feature type="domain" description="OmpR/PhoB-type" evidence="9">
    <location>
        <begin position="120"/>
        <end position="219"/>
    </location>
</feature>
<evidence type="ECO:0000256" key="3">
    <source>
        <dbReference type="ARBA" id="ARBA00023015"/>
    </source>
</evidence>
<dbReference type="RefSeq" id="WP_183985722.1">
    <property type="nucleotide sequence ID" value="NZ_JACHHG010000004.1"/>
</dbReference>
<dbReference type="GO" id="GO:0005829">
    <property type="term" value="C:cytosol"/>
    <property type="evidence" value="ECO:0007669"/>
    <property type="project" value="TreeGrafter"/>
</dbReference>
<keyword evidence="11" id="KW-1185">Reference proteome</keyword>
<dbReference type="InterPro" id="IPR001789">
    <property type="entry name" value="Sig_transdc_resp-reg_receiver"/>
</dbReference>
<dbReference type="GO" id="GO:0032993">
    <property type="term" value="C:protein-DNA complex"/>
    <property type="evidence" value="ECO:0007669"/>
    <property type="project" value="TreeGrafter"/>
</dbReference>
<dbReference type="AlphaFoldDB" id="A0A841I0R5"/>
<dbReference type="InterPro" id="IPR039420">
    <property type="entry name" value="WalR-like"/>
</dbReference>
<evidence type="ECO:0000259" key="9">
    <source>
        <dbReference type="PROSITE" id="PS51755"/>
    </source>
</evidence>
<dbReference type="PANTHER" id="PTHR48111:SF21">
    <property type="entry name" value="DNA-BINDING DUAL MASTER TRANSCRIPTIONAL REGULATOR RPAA"/>
    <property type="match status" value="1"/>
</dbReference>
<dbReference type="EMBL" id="JACHHG010000004">
    <property type="protein sequence ID" value="MBB6097858.1"/>
    <property type="molecule type" value="Genomic_DNA"/>
</dbReference>
<dbReference type="GO" id="GO:0000976">
    <property type="term" value="F:transcription cis-regulatory region binding"/>
    <property type="evidence" value="ECO:0007669"/>
    <property type="project" value="TreeGrafter"/>
</dbReference>
<evidence type="ECO:0000256" key="2">
    <source>
        <dbReference type="ARBA" id="ARBA00023012"/>
    </source>
</evidence>
<dbReference type="GO" id="GO:0006355">
    <property type="term" value="P:regulation of DNA-templated transcription"/>
    <property type="evidence" value="ECO:0007669"/>
    <property type="project" value="InterPro"/>
</dbReference>
<proteinExistence type="predicted"/>
<dbReference type="CDD" id="cd00383">
    <property type="entry name" value="trans_reg_C"/>
    <property type="match status" value="1"/>
</dbReference>
<evidence type="ECO:0000259" key="8">
    <source>
        <dbReference type="PROSITE" id="PS50110"/>
    </source>
</evidence>
<keyword evidence="2" id="KW-0902">Two-component regulatory system</keyword>
<evidence type="ECO:0000256" key="5">
    <source>
        <dbReference type="ARBA" id="ARBA00023163"/>
    </source>
</evidence>
<dbReference type="PROSITE" id="PS51755">
    <property type="entry name" value="OMPR_PHOB"/>
    <property type="match status" value="1"/>
</dbReference>
<organism evidence="10 11">
    <name type="scientific">Deinobacterium chartae</name>
    <dbReference type="NCBI Taxonomy" id="521158"/>
    <lineage>
        <taxon>Bacteria</taxon>
        <taxon>Thermotogati</taxon>
        <taxon>Deinococcota</taxon>
        <taxon>Deinococci</taxon>
        <taxon>Deinococcales</taxon>
        <taxon>Deinococcaceae</taxon>
        <taxon>Deinobacterium</taxon>
    </lineage>
</organism>
<dbReference type="PANTHER" id="PTHR48111">
    <property type="entry name" value="REGULATOR OF RPOS"/>
    <property type="match status" value="1"/>
</dbReference>
<dbReference type="Gene3D" id="1.10.10.10">
    <property type="entry name" value="Winged helix-like DNA-binding domain superfamily/Winged helix DNA-binding domain"/>
    <property type="match status" value="1"/>
</dbReference>
<dbReference type="Gene3D" id="3.40.50.2300">
    <property type="match status" value="1"/>
</dbReference>
<keyword evidence="1 6" id="KW-0597">Phosphoprotein</keyword>
<keyword evidence="5" id="KW-0804">Transcription</keyword>
<dbReference type="PROSITE" id="PS50110">
    <property type="entry name" value="RESPONSE_REGULATORY"/>
    <property type="match status" value="1"/>
</dbReference>
<dbReference type="InterPro" id="IPR036388">
    <property type="entry name" value="WH-like_DNA-bd_sf"/>
</dbReference>
<dbReference type="CDD" id="cd17574">
    <property type="entry name" value="REC_OmpR"/>
    <property type="match status" value="1"/>
</dbReference>
<evidence type="ECO:0000313" key="11">
    <source>
        <dbReference type="Proteomes" id="UP000569951"/>
    </source>
</evidence>
<gene>
    <name evidence="10" type="ORF">HNR42_001281</name>
</gene>
<keyword evidence="3" id="KW-0805">Transcription regulation</keyword>
<feature type="modified residue" description="4-aspartylphosphate" evidence="6">
    <location>
        <position position="49"/>
    </location>
</feature>
<feature type="DNA-binding region" description="OmpR/PhoB-type" evidence="7">
    <location>
        <begin position="120"/>
        <end position="219"/>
    </location>
</feature>
<feature type="domain" description="Response regulatory" evidence="8">
    <location>
        <begin position="2"/>
        <end position="114"/>
    </location>
</feature>
<dbReference type="InterPro" id="IPR011006">
    <property type="entry name" value="CheY-like_superfamily"/>
</dbReference>